<evidence type="ECO:0000256" key="6">
    <source>
        <dbReference type="ARBA" id="ARBA00023141"/>
    </source>
</evidence>
<dbReference type="STRING" id="307507.A0A2V0P3G6"/>
<dbReference type="SUPFAM" id="SSF51366">
    <property type="entry name" value="Ribulose-phoshate binding barrel"/>
    <property type="match status" value="1"/>
</dbReference>
<feature type="domain" description="N-(5'phosphoribosyl) anthranilate isomerase (PRAI)" evidence="9">
    <location>
        <begin position="61"/>
        <end position="259"/>
    </location>
</feature>
<dbReference type="InterPro" id="IPR011060">
    <property type="entry name" value="RibuloseP-bd_barrel"/>
</dbReference>
<organism evidence="10 11">
    <name type="scientific">Raphidocelis subcapitata</name>
    <dbReference type="NCBI Taxonomy" id="307507"/>
    <lineage>
        <taxon>Eukaryota</taxon>
        <taxon>Viridiplantae</taxon>
        <taxon>Chlorophyta</taxon>
        <taxon>core chlorophytes</taxon>
        <taxon>Chlorophyceae</taxon>
        <taxon>CS clade</taxon>
        <taxon>Sphaeropleales</taxon>
        <taxon>Selenastraceae</taxon>
        <taxon>Raphidocelis</taxon>
    </lineage>
</organism>
<dbReference type="Pfam" id="PF00697">
    <property type="entry name" value="PRAI"/>
    <property type="match status" value="1"/>
</dbReference>
<evidence type="ECO:0000256" key="3">
    <source>
        <dbReference type="ARBA" id="ARBA00012572"/>
    </source>
</evidence>
<reference evidence="10 11" key="1">
    <citation type="journal article" date="2018" name="Sci. Rep.">
        <title>Raphidocelis subcapitata (=Pseudokirchneriella subcapitata) provides an insight into genome evolution and environmental adaptations in the Sphaeropleales.</title>
        <authorList>
            <person name="Suzuki S."/>
            <person name="Yamaguchi H."/>
            <person name="Nakajima N."/>
            <person name="Kawachi M."/>
        </authorList>
    </citation>
    <scope>NUCLEOTIDE SEQUENCE [LARGE SCALE GENOMIC DNA]</scope>
    <source>
        <strain evidence="10 11">NIES-35</strain>
    </source>
</reference>
<evidence type="ECO:0000256" key="1">
    <source>
        <dbReference type="ARBA" id="ARBA00004664"/>
    </source>
</evidence>
<dbReference type="AlphaFoldDB" id="A0A2V0P3G6"/>
<sequence>MASHCGCGGAKTLSNHGAVQRAALRPAARPPRTRLACSASGGASSSTSSGTAGAGSYRPLVKVCGVTNAADAEVAARAGANFIGMIMWPKAKRAVSDETASAIAATAARHGALAVGVFVDEDAATIAARCGRAGIPVAQLHGDGARAALGGLPERLQVVYVLHADQSGQILTGLPDCGRAPEWLLVDGQQGGSGQAYDWSNLRPPAGAARGWLLAGGLHPGNVADAVAATRPGGVDVSSGVCGPDGLRKDAGKVEAFVAAALGAAPADGGAR</sequence>
<dbReference type="GO" id="GO:0004640">
    <property type="term" value="F:phosphoribosylanthranilate isomerase activity"/>
    <property type="evidence" value="ECO:0007669"/>
    <property type="project" value="UniProtKB-EC"/>
</dbReference>
<dbReference type="PANTHER" id="PTHR42894:SF1">
    <property type="entry name" value="N-(5'-PHOSPHORIBOSYL)ANTHRANILATE ISOMERASE"/>
    <property type="match status" value="1"/>
</dbReference>
<dbReference type="Proteomes" id="UP000247498">
    <property type="component" value="Unassembled WGS sequence"/>
</dbReference>
<protein>
    <recommendedName>
        <fullName evidence="3">phosphoribosylanthranilate isomerase</fullName>
        <ecNumber evidence="3">5.3.1.24</ecNumber>
    </recommendedName>
</protein>
<keyword evidence="4" id="KW-0028">Amino-acid biosynthesis</keyword>
<gene>
    <name evidence="10" type="ORF">Rsub_07220</name>
</gene>
<evidence type="ECO:0000256" key="8">
    <source>
        <dbReference type="SAM" id="MobiDB-lite"/>
    </source>
</evidence>
<dbReference type="InParanoid" id="A0A2V0P3G6"/>
<comment type="pathway">
    <text evidence="1">Amino-acid biosynthesis; L-tryptophan biosynthesis; L-tryptophan from chorismate: step 3/5.</text>
</comment>
<evidence type="ECO:0000256" key="7">
    <source>
        <dbReference type="ARBA" id="ARBA00023235"/>
    </source>
</evidence>
<feature type="region of interest" description="Disordered" evidence="8">
    <location>
        <begin position="21"/>
        <end position="54"/>
    </location>
</feature>
<dbReference type="CDD" id="cd00405">
    <property type="entry name" value="PRAI"/>
    <property type="match status" value="1"/>
</dbReference>
<feature type="compositionally biased region" description="Low complexity" evidence="8">
    <location>
        <begin position="33"/>
        <end position="54"/>
    </location>
</feature>
<name>A0A2V0P3G6_9CHLO</name>
<dbReference type="UniPathway" id="UPA00035">
    <property type="reaction ID" value="UER00042"/>
</dbReference>
<keyword evidence="5" id="KW-0822">Tryptophan biosynthesis</keyword>
<dbReference type="EC" id="5.3.1.24" evidence="3"/>
<dbReference type="OrthoDB" id="524799at2759"/>
<evidence type="ECO:0000313" key="11">
    <source>
        <dbReference type="Proteomes" id="UP000247498"/>
    </source>
</evidence>
<dbReference type="InterPro" id="IPR001240">
    <property type="entry name" value="PRAI_dom"/>
</dbReference>
<dbReference type="EMBL" id="BDRX01000051">
    <property type="protein sequence ID" value="GBF94406.1"/>
    <property type="molecule type" value="Genomic_DNA"/>
</dbReference>
<evidence type="ECO:0000256" key="4">
    <source>
        <dbReference type="ARBA" id="ARBA00022605"/>
    </source>
</evidence>
<dbReference type="InterPro" id="IPR044643">
    <property type="entry name" value="TrpF_fam"/>
</dbReference>
<dbReference type="Gene3D" id="3.20.20.70">
    <property type="entry name" value="Aldolase class I"/>
    <property type="match status" value="1"/>
</dbReference>
<keyword evidence="11" id="KW-1185">Reference proteome</keyword>
<dbReference type="InterPro" id="IPR013785">
    <property type="entry name" value="Aldolase_TIM"/>
</dbReference>
<dbReference type="FunCoup" id="A0A2V0P3G6">
    <property type="interactions" value="256"/>
</dbReference>
<comment type="caution">
    <text evidence="10">The sequence shown here is derived from an EMBL/GenBank/DDBJ whole genome shotgun (WGS) entry which is preliminary data.</text>
</comment>
<comment type="similarity">
    <text evidence="2">Belongs to the TrpF family.</text>
</comment>
<evidence type="ECO:0000259" key="9">
    <source>
        <dbReference type="Pfam" id="PF00697"/>
    </source>
</evidence>
<evidence type="ECO:0000313" key="10">
    <source>
        <dbReference type="EMBL" id="GBF94406.1"/>
    </source>
</evidence>
<dbReference type="GO" id="GO:0000162">
    <property type="term" value="P:L-tryptophan biosynthetic process"/>
    <property type="evidence" value="ECO:0007669"/>
    <property type="project" value="UniProtKB-UniPathway"/>
</dbReference>
<evidence type="ECO:0000256" key="5">
    <source>
        <dbReference type="ARBA" id="ARBA00022822"/>
    </source>
</evidence>
<accession>A0A2V0P3G6</accession>
<proteinExistence type="inferred from homology"/>
<dbReference type="PANTHER" id="PTHR42894">
    <property type="entry name" value="N-(5'-PHOSPHORIBOSYL)ANTHRANILATE ISOMERASE"/>
    <property type="match status" value="1"/>
</dbReference>
<dbReference type="HAMAP" id="MF_00135">
    <property type="entry name" value="PRAI"/>
    <property type="match status" value="1"/>
</dbReference>
<keyword evidence="6" id="KW-0057">Aromatic amino acid biosynthesis</keyword>
<keyword evidence="7 10" id="KW-0413">Isomerase</keyword>
<evidence type="ECO:0000256" key="2">
    <source>
        <dbReference type="ARBA" id="ARBA00007571"/>
    </source>
</evidence>